<dbReference type="EMBL" id="QZDT01000086">
    <property type="protein sequence ID" value="NBJ95386.1"/>
    <property type="molecule type" value="Genomic_DNA"/>
</dbReference>
<evidence type="ECO:0000313" key="1">
    <source>
        <dbReference type="EMBL" id="NBJ95386.1"/>
    </source>
</evidence>
<evidence type="ECO:0000313" key="2">
    <source>
        <dbReference type="Proteomes" id="UP001154420"/>
    </source>
</evidence>
<comment type="caution">
    <text evidence="1">The sequence shown here is derived from an EMBL/GenBank/DDBJ whole genome shotgun (WGS) entry which is preliminary data.</text>
</comment>
<protein>
    <submittedName>
        <fullName evidence="1">Uncharacterized protein</fullName>
    </submittedName>
</protein>
<reference evidence="1" key="1">
    <citation type="submission" date="2018-09" db="EMBL/GenBank/DDBJ databases">
        <title>Murine metabolic-syndrome-specific gut microbial biobank.</title>
        <authorList>
            <person name="Liu C."/>
        </authorList>
    </citation>
    <scope>NUCLEOTIDE SEQUENCE</scope>
    <source>
        <strain evidence="1">D42-62</strain>
    </source>
</reference>
<accession>A0A9X5BJU5</accession>
<keyword evidence="2" id="KW-1185">Reference proteome</keyword>
<dbReference type="AlphaFoldDB" id="A0A9X5BJU5"/>
<dbReference type="Proteomes" id="UP001154420">
    <property type="component" value="Unassembled WGS sequence"/>
</dbReference>
<name>A0A9X5BJU5_9FIRM</name>
<gene>
    <name evidence="1" type="ORF">D5281_23365</name>
</gene>
<proteinExistence type="predicted"/>
<sequence length="109" mass="12314">MKVKKICVMFMMRRSVGSPDGEATGLFSRLRTGQRALSFHRCLFFCGKGGKVDAMDCFAKNENGNCNILRCGKCQGETCHFHKTREEQAQSLEKVSERLLLLPIYSGFK</sequence>
<organism evidence="1 2">
    <name type="scientific">Parablautia muri</name>
    <dbReference type="NCBI Taxonomy" id="2320879"/>
    <lineage>
        <taxon>Bacteria</taxon>
        <taxon>Bacillati</taxon>
        <taxon>Bacillota</taxon>
        <taxon>Clostridia</taxon>
        <taxon>Lachnospirales</taxon>
        <taxon>Lachnospiraceae</taxon>
        <taxon>Parablautia</taxon>
    </lineage>
</organism>